<dbReference type="PANTHER" id="PTHR13131:SF5">
    <property type="entry name" value="CYSTINOSIN"/>
    <property type="match status" value="1"/>
</dbReference>
<feature type="transmembrane region" description="Helical" evidence="8">
    <location>
        <begin position="50"/>
        <end position="70"/>
    </location>
</feature>
<dbReference type="InterPro" id="IPR005282">
    <property type="entry name" value="LC_transporter"/>
</dbReference>
<keyword evidence="2" id="KW-0813">Transport</keyword>
<feature type="transmembrane region" description="Helical" evidence="8">
    <location>
        <begin position="131"/>
        <end position="152"/>
    </location>
</feature>
<organism evidence="9 10">
    <name type="scientific">Salinomyces thailandicus</name>
    <dbReference type="NCBI Taxonomy" id="706561"/>
    <lineage>
        <taxon>Eukaryota</taxon>
        <taxon>Fungi</taxon>
        <taxon>Dikarya</taxon>
        <taxon>Ascomycota</taxon>
        <taxon>Pezizomycotina</taxon>
        <taxon>Dothideomycetes</taxon>
        <taxon>Dothideomycetidae</taxon>
        <taxon>Mycosphaerellales</taxon>
        <taxon>Teratosphaeriaceae</taxon>
        <taxon>Salinomyces</taxon>
    </lineage>
</organism>
<dbReference type="SMART" id="SM00679">
    <property type="entry name" value="CTNS"/>
    <property type="match status" value="2"/>
</dbReference>
<keyword evidence="10" id="KW-1185">Reference proteome</keyword>
<dbReference type="GO" id="GO:0005774">
    <property type="term" value="C:vacuolar membrane"/>
    <property type="evidence" value="ECO:0007669"/>
    <property type="project" value="TreeGrafter"/>
</dbReference>
<dbReference type="PANTHER" id="PTHR13131">
    <property type="entry name" value="CYSTINOSIN"/>
    <property type="match status" value="1"/>
</dbReference>
<keyword evidence="4" id="KW-0677">Repeat</keyword>
<dbReference type="GO" id="GO:0000324">
    <property type="term" value="C:fungal-type vacuole"/>
    <property type="evidence" value="ECO:0007669"/>
    <property type="project" value="TreeGrafter"/>
</dbReference>
<dbReference type="AlphaFoldDB" id="A0A4U0UB27"/>
<evidence type="ECO:0000313" key="10">
    <source>
        <dbReference type="Proteomes" id="UP000308549"/>
    </source>
</evidence>
<evidence type="ECO:0000256" key="2">
    <source>
        <dbReference type="ARBA" id="ARBA00022448"/>
    </source>
</evidence>
<feature type="compositionally biased region" description="Basic and acidic residues" evidence="7">
    <location>
        <begin position="268"/>
        <end position="294"/>
    </location>
</feature>
<keyword evidence="5 8" id="KW-1133">Transmembrane helix</keyword>
<dbReference type="Pfam" id="PF04193">
    <property type="entry name" value="PQ-loop"/>
    <property type="match status" value="2"/>
</dbReference>
<dbReference type="GO" id="GO:0015184">
    <property type="term" value="F:L-cystine transmembrane transporter activity"/>
    <property type="evidence" value="ECO:0007669"/>
    <property type="project" value="TreeGrafter"/>
</dbReference>
<sequence length="303" mass="33927">MPSDQVIDLAKAASRLCGWLYFTAWSLSFYPQPLLNHSRRTTSGLTPDFPLLNVLGFASYTLTQAIFLYSPTIRHQYAIRHPLSPEPTVRFNDLMFGLHGFVLCVVTYSQFWPRLWGWKPTSGVQRHANQVTLGLLWGSILGVGASAVIVTIKSRDGKGMDGRDWAWIDVVYSLTYVKLLLTVFKYIPQVVANHRRKSTAGWSITQQLLDFSGGLLSLLQLLIDSTLQADWSGLTGNSVKLGLANISLIFDLVFITQHFVLYGPVDEERERGDGAGREERAPLLAREGAERRVDEDEQGVRVS</sequence>
<feature type="region of interest" description="Disordered" evidence="7">
    <location>
        <begin position="268"/>
        <end position="303"/>
    </location>
</feature>
<evidence type="ECO:0000313" key="9">
    <source>
        <dbReference type="EMBL" id="TKA32424.1"/>
    </source>
</evidence>
<evidence type="ECO:0000256" key="7">
    <source>
        <dbReference type="SAM" id="MobiDB-lite"/>
    </source>
</evidence>
<name>A0A4U0UB27_9PEZI</name>
<reference evidence="9 10" key="1">
    <citation type="submission" date="2017-03" db="EMBL/GenBank/DDBJ databases">
        <title>Genomes of endolithic fungi from Antarctica.</title>
        <authorList>
            <person name="Coleine C."/>
            <person name="Masonjones S."/>
            <person name="Stajich J.E."/>
        </authorList>
    </citation>
    <scope>NUCLEOTIDE SEQUENCE [LARGE SCALE GENOMIC DNA]</scope>
    <source>
        <strain evidence="9 10">CCFEE 6315</strain>
    </source>
</reference>
<dbReference type="EMBL" id="NAJL01000005">
    <property type="protein sequence ID" value="TKA32424.1"/>
    <property type="molecule type" value="Genomic_DNA"/>
</dbReference>
<dbReference type="OrthoDB" id="75720at2759"/>
<evidence type="ECO:0000256" key="4">
    <source>
        <dbReference type="ARBA" id="ARBA00022737"/>
    </source>
</evidence>
<dbReference type="Gene3D" id="1.20.1280.290">
    <property type="match status" value="1"/>
</dbReference>
<comment type="caution">
    <text evidence="9">The sequence shown here is derived from an EMBL/GenBank/DDBJ whole genome shotgun (WGS) entry which is preliminary data.</text>
</comment>
<evidence type="ECO:0000256" key="1">
    <source>
        <dbReference type="ARBA" id="ARBA00004127"/>
    </source>
</evidence>
<proteinExistence type="predicted"/>
<feature type="transmembrane region" description="Helical" evidence="8">
    <location>
        <begin position="12"/>
        <end position="30"/>
    </location>
</feature>
<keyword evidence="6 8" id="KW-0472">Membrane</keyword>
<comment type="subcellular location">
    <subcellularLocation>
        <location evidence="1">Endomembrane system</location>
        <topology evidence="1">Multi-pass membrane protein</topology>
    </subcellularLocation>
</comment>
<protein>
    <recommendedName>
        <fullName evidence="11">Cystinosin</fullName>
    </recommendedName>
</protein>
<gene>
    <name evidence="9" type="ORF">B0A50_01530</name>
</gene>
<keyword evidence="3 8" id="KW-0812">Transmembrane</keyword>
<evidence type="ECO:0000256" key="6">
    <source>
        <dbReference type="ARBA" id="ARBA00023136"/>
    </source>
</evidence>
<feature type="transmembrane region" description="Helical" evidence="8">
    <location>
        <begin position="164"/>
        <end position="187"/>
    </location>
</feature>
<evidence type="ECO:0000256" key="8">
    <source>
        <dbReference type="SAM" id="Phobius"/>
    </source>
</evidence>
<dbReference type="GO" id="GO:0012505">
    <property type="term" value="C:endomembrane system"/>
    <property type="evidence" value="ECO:0007669"/>
    <property type="project" value="UniProtKB-SubCell"/>
</dbReference>
<dbReference type="InterPro" id="IPR006603">
    <property type="entry name" value="PQ-loop_rpt"/>
</dbReference>
<dbReference type="Proteomes" id="UP000308549">
    <property type="component" value="Unassembled WGS sequence"/>
</dbReference>
<evidence type="ECO:0000256" key="3">
    <source>
        <dbReference type="ARBA" id="ARBA00022692"/>
    </source>
</evidence>
<evidence type="ECO:0000256" key="5">
    <source>
        <dbReference type="ARBA" id="ARBA00022989"/>
    </source>
</evidence>
<accession>A0A4U0UB27</accession>
<evidence type="ECO:0008006" key="11">
    <source>
        <dbReference type="Google" id="ProtNLM"/>
    </source>
</evidence>